<name>A0ABZ1CYY9_9TREE</name>
<gene>
    <name evidence="2" type="ORF">IL334_003935</name>
</gene>
<sequence>MTTSTQISSSISLTPSKSYRCYTSPSPTPSYSSTSSSRSRSRSTSSLSRFSPYPKVKVERSEEEDKVACKLRDIGLEIPKARSTSPYEELATAKPQFIHYKPQSHLAHRRAYSMSQVSYGYFILPSSSPSTPKEESRPQTVKRHIRAHSTSASPLPNPFQGFARPMITPSPRSIPSERVNSAAPKPSDKTADSSSRRLILVNPTIAHHLVHGGMVGIRSVDGKKSFKICLPHLGGVQLVRSAAAAAY</sequence>
<feature type="region of interest" description="Disordered" evidence="1">
    <location>
        <begin position="1"/>
        <end position="66"/>
    </location>
</feature>
<dbReference type="GeneID" id="87956066"/>
<keyword evidence="3" id="KW-1185">Reference proteome</keyword>
<feature type="compositionally biased region" description="Low complexity" evidence="1">
    <location>
        <begin position="1"/>
        <end position="54"/>
    </location>
</feature>
<evidence type="ECO:0000313" key="3">
    <source>
        <dbReference type="Proteomes" id="UP001329825"/>
    </source>
</evidence>
<dbReference type="RefSeq" id="XP_062791710.1">
    <property type="nucleotide sequence ID" value="XM_062935659.1"/>
</dbReference>
<proteinExistence type="predicted"/>
<reference evidence="2 3" key="1">
    <citation type="submission" date="2024-01" db="EMBL/GenBank/DDBJ databases">
        <title>Comparative genomics of Cryptococcus and Kwoniella reveals pathogenesis evolution and contrasting modes of karyotype evolution via chromosome fusion or intercentromeric recombination.</title>
        <authorList>
            <person name="Coelho M.A."/>
            <person name="David-Palma M."/>
            <person name="Shea T."/>
            <person name="Bowers K."/>
            <person name="McGinley-Smith S."/>
            <person name="Mohammad A.W."/>
            <person name="Gnirke A."/>
            <person name="Yurkov A.M."/>
            <person name="Nowrousian M."/>
            <person name="Sun S."/>
            <person name="Cuomo C.A."/>
            <person name="Heitman J."/>
        </authorList>
    </citation>
    <scope>NUCLEOTIDE SEQUENCE [LARGE SCALE GENOMIC DNA]</scope>
    <source>
        <strain evidence="2">CBS 11374</strain>
    </source>
</reference>
<feature type="region of interest" description="Disordered" evidence="1">
    <location>
        <begin position="165"/>
        <end position="196"/>
    </location>
</feature>
<feature type="compositionally biased region" description="Basic and acidic residues" evidence="1">
    <location>
        <begin position="186"/>
        <end position="195"/>
    </location>
</feature>
<organism evidence="2 3">
    <name type="scientific">Kwoniella shivajii</name>
    <dbReference type="NCBI Taxonomy" id="564305"/>
    <lineage>
        <taxon>Eukaryota</taxon>
        <taxon>Fungi</taxon>
        <taxon>Dikarya</taxon>
        <taxon>Basidiomycota</taxon>
        <taxon>Agaricomycotina</taxon>
        <taxon>Tremellomycetes</taxon>
        <taxon>Tremellales</taxon>
        <taxon>Cryptococcaceae</taxon>
        <taxon>Kwoniella</taxon>
    </lineage>
</organism>
<accession>A0ABZ1CYY9</accession>
<evidence type="ECO:0000313" key="2">
    <source>
        <dbReference type="EMBL" id="WRT66970.1"/>
    </source>
</evidence>
<dbReference type="EMBL" id="CP141885">
    <property type="protein sequence ID" value="WRT66970.1"/>
    <property type="molecule type" value="Genomic_DNA"/>
</dbReference>
<dbReference type="Proteomes" id="UP001329825">
    <property type="component" value="Chromosome 5"/>
</dbReference>
<protein>
    <submittedName>
        <fullName evidence="2">Uncharacterized protein</fullName>
    </submittedName>
</protein>
<evidence type="ECO:0000256" key="1">
    <source>
        <dbReference type="SAM" id="MobiDB-lite"/>
    </source>
</evidence>